<dbReference type="GO" id="GO:0005829">
    <property type="term" value="C:cytosol"/>
    <property type="evidence" value="ECO:0007669"/>
    <property type="project" value="TreeGrafter"/>
</dbReference>
<dbReference type="OrthoDB" id="370698at2759"/>
<proteinExistence type="predicted"/>
<protein>
    <submittedName>
        <fullName evidence="1">AP5S1</fullName>
    </submittedName>
</protein>
<dbReference type="InterPro" id="IPR029392">
    <property type="entry name" value="AP-5_subunit_s1"/>
</dbReference>
<dbReference type="GO" id="GO:0005770">
    <property type="term" value="C:late endosome"/>
    <property type="evidence" value="ECO:0007669"/>
    <property type="project" value="TreeGrafter"/>
</dbReference>
<dbReference type="PANTHER" id="PTHR16120">
    <property type="entry name" value="AP-5 COMPLEX SUBUNIT SIGMA-1"/>
    <property type="match status" value="1"/>
</dbReference>
<organism evidence="1 2">
    <name type="scientific">Mytilus coruscus</name>
    <name type="common">Sea mussel</name>
    <dbReference type="NCBI Taxonomy" id="42192"/>
    <lineage>
        <taxon>Eukaryota</taxon>
        <taxon>Metazoa</taxon>
        <taxon>Spiralia</taxon>
        <taxon>Lophotrochozoa</taxon>
        <taxon>Mollusca</taxon>
        <taxon>Bivalvia</taxon>
        <taxon>Autobranchia</taxon>
        <taxon>Pteriomorphia</taxon>
        <taxon>Mytilida</taxon>
        <taxon>Mytiloidea</taxon>
        <taxon>Mytilidae</taxon>
        <taxon>Mytilinae</taxon>
        <taxon>Mytilus</taxon>
    </lineage>
</organism>
<reference evidence="1 2" key="1">
    <citation type="submission" date="2020-06" db="EMBL/GenBank/DDBJ databases">
        <authorList>
            <person name="Li R."/>
            <person name="Bekaert M."/>
        </authorList>
    </citation>
    <scope>NUCLEOTIDE SEQUENCE [LARGE SCALE GENOMIC DNA]</scope>
    <source>
        <strain evidence="2">wild</strain>
    </source>
</reference>
<dbReference type="GO" id="GO:0005764">
    <property type="term" value="C:lysosome"/>
    <property type="evidence" value="ECO:0007669"/>
    <property type="project" value="TreeGrafter"/>
</dbReference>
<evidence type="ECO:0000313" key="2">
    <source>
        <dbReference type="Proteomes" id="UP000507470"/>
    </source>
</evidence>
<dbReference type="AlphaFoldDB" id="A0A6J8B093"/>
<sequence length="190" mass="21865">MVHAFIIHTLIPGSTKLLYHQIYTEDSQLSRISDSGTIGERKRCLVECAAQVHSEYQFRRAVIGRSLEDDVQRIHSEDTLPEFELGYTRLEKDSPFNTEKIAVWLGAGYTCFTLICEKTENRMLAETVLKTLIRFLQQHVGLLTSPTEACTKPERISVILDKFLPQGNLLFMNHRVIRQLEKETESIIKQ</sequence>
<dbReference type="PANTHER" id="PTHR16120:SF0">
    <property type="entry name" value="AP-5 COMPLEX SUBUNIT SIGMA-1"/>
    <property type="match status" value="1"/>
</dbReference>
<dbReference type="Proteomes" id="UP000507470">
    <property type="component" value="Unassembled WGS sequence"/>
</dbReference>
<name>A0A6J8B093_MYTCO</name>
<accession>A0A6J8B093</accession>
<keyword evidence="2" id="KW-1185">Reference proteome</keyword>
<evidence type="ECO:0000313" key="1">
    <source>
        <dbReference type="EMBL" id="CAC5376730.1"/>
    </source>
</evidence>
<gene>
    <name evidence="1" type="ORF">MCOR_13276</name>
</gene>
<dbReference type="GO" id="GO:0000724">
    <property type="term" value="P:double-strand break repair via homologous recombination"/>
    <property type="evidence" value="ECO:0007669"/>
    <property type="project" value="InterPro"/>
</dbReference>
<dbReference type="Pfam" id="PF15001">
    <property type="entry name" value="AP-5_subunit_s1"/>
    <property type="match status" value="1"/>
</dbReference>
<dbReference type="GO" id="GO:0030119">
    <property type="term" value="C:AP-type membrane coat adaptor complex"/>
    <property type="evidence" value="ECO:0007669"/>
    <property type="project" value="InterPro"/>
</dbReference>
<dbReference type="EMBL" id="CACVKT020002230">
    <property type="protein sequence ID" value="CAC5376730.1"/>
    <property type="molecule type" value="Genomic_DNA"/>
</dbReference>
<dbReference type="GO" id="GO:0016197">
    <property type="term" value="P:endosomal transport"/>
    <property type="evidence" value="ECO:0007669"/>
    <property type="project" value="InterPro"/>
</dbReference>